<keyword evidence="1" id="KW-0472">Membrane</keyword>
<evidence type="ECO:0000313" key="2">
    <source>
        <dbReference type="EMBL" id="GMI07483.1"/>
    </source>
</evidence>
<keyword evidence="1" id="KW-1133">Transmembrane helix</keyword>
<keyword evidence="1" id="KW-0812">Transmembrane</keyword>
<protein>
    <submittedName>
        <fullName evidence="2">Uncharacterized protein</fullName>
    </submittedName>
</protein>
<accession>A0A9W7CKH0</accession>
<dbReference type="AlphaFoldDB" id="A0A9W7CKH0"/>
<dbReference type="OrthoDB" id="198974at2759"/>
<reference evidence="3" key="1">
    <citation type="journal article" date="2023" name="Commun. Biol.">
        <title>Genome analysis of Parmales, the sister group of diatoms, reveals the evolutionary specialization of diatoms from phago-mixotrophs to photoautotrophs.</title>
        <authorList>
            <person name="Ban H."/>
            <person name="Sato S."/>
            <person name="Yoshikawa S."/>
            <person name="Yamada K."/>
            <person name="Nakamura Y."/>
            <person name="Ichinomiya M."/>
            <person name="Sato N."/>
            <person name="Blanc-Mathieu R."/>
            <person name="Endo H."/>
            <person name="Kuwata A."/>
            <person name="Ogata H."/>
        </authorList>
    </citation>
    <scope>NUCLEOTIDE SEQUENCE [LARGE SCALE GENOMIC DNA]</scope>
    <source>
        <strain evidence="3">NIES 3700</strain>
    </source>
</reference>
<evidence type="ECO:0000256" key="1">
    <source>
        <dbReference type="SAM" id="Phobius"/>
    </source>
</evidence>
<organism evidence="2 3">
    <name type="scientific">Triparma laevis f. longispina</name>
    <dbReference type="NCBI Taxonomy" id="1714387"/>
    <lineage>
        <taxon>Eukaryota</taxon>
        <taxon>Sar</taxon>
        <taxon>Stramenopiles</taxon>
        <taxon>Ochrophyta</taxon>
        <taxon>Bolidophyceae</taxon>
        <taxon>Parmales</taxon>
        <taxon>Triparmaceae</taxon>
        <taxon>Triparma</taxon>
    </lineage>
</organism>
<keyword evidence="3" id="KW-1185">Reference proteome</keyword>
<feature type="transmembrane region" description="Helical" evidence="1">
    <location>
        <begin position="119"/>
        <end position="142"/>
    </location>
</feature>
<sequence>MIGVNDRSYSPSSSISSSSRTDASILVDEGNLSYINNAVPIWLAEGGGKPDLYGPVPVKKIWHHSTCCEIREVNSSKGCCGCLDRGGWYVAKHALCAPFSFGTVANIASSGEHGRCVCGVGLCLGTVVGFAVCGGAVLPCAVKVRRKAVERYNIGEGYGSSIVHVLCCPGAALIQVLMQVEEEEGGKVGMMGVWENDGGMEDPGGLGYYNLFDDRNSGPGVGGGGVMKR</sequence>
<dbReference type="Proteomes" id="UP001165122">
    <property type="component" value="Unassembled WGS sequence"/>
</dbReference>
<evidence type="ECO:0000313" key="3">
    <source>
        <dbReference type="Proteomes" id="UP001165122"/>
    </source>
</evidence>
<comment type="caution">
    <text evidence="2">The sequence shown here is derived from an EMBL/GenBank/DDBJ whole genome shotgun (WGS) entry which is preliminary data.</text>
</comment>
<proteinExistence type="predicted"/>
<dbReference type="EMBL" id="BRXW01000113">
    <property type="protein sequence ID" value="GMI07483.1"/>
    <property type="molecule type" value="Genomic_DNA"/>
</dbReference>
<gene>
    <name evidence="2" type="ORF">TrLO_g8223</name>
</gene>
<name>A0A9W7CKH0_9STRA</name>